<dbReference type="InterPro" id="IPR015942">
    <property type="entry name" value="Asp/Glu/hydantoin_racemase"/>
</dbReference>
<dbReference type="STRING" id="55802.TBCH5v1_0060"/>
<keyword evidence="2" id="KW-0413">Isomerase</keyword>
<evidence type="ECO:0000313" key="2">
    <source>
        <dbReference type="EMBL" id="ALM74040.1"/>
    </source>
</evidence>
<dbReference type="PANTHER" id="PTHR28047">
    <property type="entry name" value="PROTEIN DCG1"/>
    <property type="match status" value="1"/>
</dbReference>
<dbReference type="PATRIC" id="fig|55802.8.peg.59"/>
<dbReference type="Proteomes" id="UP000066042">
    <property type="component" value="Chromosome"/>
</dbReference>
<dbReference type="InterPro" id="IPR001920">
    <property type="entry name" value="Asp/Glu_race"/>
</dbReference>
<organism evidence="2 3">
    <name type="scientific">Thermococcus barophilus</name>
    <dbReference type="NCBI Taxonomy" id="55802"/>
    <lineage>
        <taxon>Archaea</taxon>
        <taxon>Methanobacteriati</taxon>
        <taxon>Methanobacteriota</taxon>
        <taxon>Thermococci</taxon>
        <taxon>Thermococcales</taxon>
        <taxon>Thermococcaceae</taxon>
        <taxon>Thermococcus</taxon>
    </lineage>
</organism>
<dbReference type="Pfam" id="PF01177">
    <property type="entry name" value="Asp_Glu_race"/>
    <property type="match status" value="1"/>
</dbReference>
<dbReference type="PANTHER" id="PTHR28047:SF5">
    <property type="entry name" value="PROTEIN DCG1"/>
    <property type="match status" value="1"/>
</dbReference>
<dbReference type="EMBL" id="CP013050">
    <property type="protein sequence ID" value="ALM74040.1"/>
    <property type="molecule type" value="Genomic_DNA"/>
</dbReference>
<dbReference type="InterPro" id="IPR053714">
    <property type="entry name" value="Iso_Racemase_Enz_sf"/>
</dbReference>
<protein>
    <submittedName>
        <fullName evidence="2">Hydantoin racemase</fullName>
        <ecNumber evidence="2">5.1.99.-</ecNumber>
    </submittedName>
</protein>
<dbReference type="InterPro" id="IPR052186">
    <property type="entry name" value="Hydantoin_racemase-like"/>
</dbReference>
<accession>A0A0S1X8F8</accession>
<dbReference type="SUPFAM" id="SSF53681">
    <property type="entry name" value="Aspartate/glutamate racemase"/>
    <property type="match status" value="1"/>
</dbReference>
<gene>
    <name evidence="2" type="ORF">TBCH5v1_0060</name>
</gene>
<comment type="similarity">
    <text evidence="1">Belongs to the HyuE racemase family.</text>
</comment>
<reference evidence="2 3" key="1">
    <citation type="journal article" date="2016" name="Genome Announc.">
        <title>Complete genome sequence of the hyperthermophilic and piezophilic archaeon Thermococcus barophilus Ch5, capable of growth at the expense of hydrogenogenesis from carbon monoxide and formate.</title>
        <authorList>
            <person name="Oger P."/>
            <person name="Sokolova T.G."/>
            <person name="Kozhevnikova D.A."/>
            <person name="Taranov E.A."/>
            <person name="Vannier P."/>
            <person name="Lee H.S."/>
            <person name="Kwon K.K."/>
            <person name="Kang S.G."/>
            <person name="Lee J.H."/>
            <person name="Bonch-Osmolovskaya E.A."/>
            <person name="Lebedinsky A.V."/>
        </authorList>
    </citation>
    <scope>NUCLEOTIDE SEQUENCE [LARGE SCALE GENOMIC DNA]</scope>
    <source>
        <strain evidence="3">Ch5</strain>
    </source>
</reference>
<dbReference type="GO" id="GO:0047661">
    <property type="term" value="F:amino-acid racemase activity"/>
    <property type="evidence" value="ECO:0007669"/>
    <property type="project" value="InterPro"/>
</dbReference>
<sequence length="226" mass="25514">MLTILDPINGEEFEKIVRDYLKKYFPKDEFRVITLKDGPKTIENFTDKTLACSKALEILDELKNSSAIVVDCFADPCLFELRENLDIPVFGAGETTMHIAAMLGEFSVIGPGDNLISWTRMQAREYGVFDKLISIRRIKFSVEDILENSSELYEETKKVCERAIDDGADVIVLGCTGFSVIAEGLRKEIWDEYKVPVLEPLLTTYSVARSLFNIVKHGKKGLFSGR</sequence>
<dbReference type="AlphaFoldDB" id="A0A0S1X8F8"/>
<dbReference type="RefSeq" id="WP_056933077.1">
    <property type="nucleotide sequence ID" value="NZ_CP013050.1"/>
</dbReference>
<dbReference type="EC" id="5.1.99.-" evidence="2"/>
<evidence type="ECO:0000313" key="3">
    <source>
        <dbReference type="Proteomes" id="UP000066042"/>
    </source>
</evidence>
<evidence type="ECO:0000256" key="1">
    <source>
        <dbReference type="ARBA" id="ARBA00038414"/>
    </source>
</evidence>
<proteinExistence type="inferred from homology"/>
<dbReference type="GeneID" id="26135357"/>
<dbReference type="Gene3D" id="3.40.50.12500">
    <property type="match status" value="1"/>
</dbReference>
<name>A0A0S1X8F8_THEBA</name>